<protein>
    <submittedName>
        <fullName evidence="3">Short-chain dehydrogenase</fullName>
    </submittedName>
</protein>
<accession>A0A1L7CX33</accession>
<reference evidence="3 4" key="1">
    <citation type="submission" date="2014-08" db="EMBL/GenBank/DDBJ databases">
        <title>Complete genome sequence of Corynebacterium sphenisci CECT 5990(T) (=DSM 44792(T)), isolated from healthy wild penguins.</title>
        <authorList>
            <person name="Ruckert C."/>
            <person name="Albersmeier A."/>
            <person name="Winkler A."/>
            <person name="Kalinowski J."/>
        </authorList>
    </citation>
    <scope>NUCLEOTIDE SEQUENCE [LARGE SCALE GENOMIC DNA]</scope>
    <source>
        <strain evidence="3 4">DSM 44792</strain>
    </source>
</reference>
<comment type="similarity">
    <text evidence="1">Belongs to the short-chain dehydrogenases/reductases (SDR) family.</text>
</comment>
<dbReference type="PANTHER" id="PTHR24321">
    <property type="entry name" value="DEHYDROGENASES, SHORT CHAIN"/>
    <property type="match status" value="1"/>
</dbReference>
<organism evidence="3 4">
    <name type="scientific">Corynebacterium sphenisci DSM 44792</name>
    <dbReference type="NCBI Taxonomy" id="1437874"/>
    <lineage>
        <taxon>Bacteria</taxon>
        <taxon>Bacillati</taxon>
        <taxon>Actinomycetota</taxon>
        <taxon>Actinomycetes</taxon>
        <taxon>Mycobacteriales</taxon>
        <taxon>Corynebacteriaceae</taxon>
        <taxon>Corynebacterium</taxon>
    </lineage>
</organism>
<dbReference type="PRINTS" id="PR00081">
    <property type="entry name" value="GDHRDH"/>
</dbReference>
<gene>
    <name evidence="3" type="ORF">CSPHI_04085</name>
</gene>
<dbReference type="PANTHER" id="PTHR24321:SF8">
    <property type="entry name" value="ESTRADIOL 17-BETA-DEHYDROGENASE 8-RELATED"/>
    <property type="match status" value="1"/>
</dbReference>
<evidence type="ECO:0000256" key="2">
    <source>
        <dbReference type="ARBA" id="ARBA00023002"/>
    </source>
</evidence>
<dbReference type="STRING" id="1437874.CSPHI_04085"/>
<dbReference type="SUPFAM" id="SSF51735">
    <property type="entry name" value="NAD(P)-binding Rossmann-fold domains"/>
    <property type="match status" value="1"/>
</dbReference>
<dbReference type="Proteomes" id="UP000185469">
    <property type="component" value="Chromosome"/>
</dbReference>
<evidence type="ECO:0000313" key="3">
    <source>
        <dbReference type="EMBL" id="APT90367.1"/>
    </source>
</evidence>
<evidence type="ECO:0000313" key="4">
    <source>
        <dbReference type="Proteomes" id="UP000185469"/>
    </source>
</evidence>
<dbReference type="PRINTS" id="PR00080">
    <property type="entry name" value="SDRFAMILY"/>
</dbReference>
<name>A0A1L7CX33_9CORY</name>
<dbReference type="GO" id="GO:0016491">
    <property type="term" value="F:oxidoreductase activity"/>
    <property type="evidence" value="ECO:0007669"/>
    <property type="project" value="UniProtKB-KW"/>
</dbReference>
<dbReference type="AlphaFoldDB" id="A0A1L7CX33"/>
<dbReference type="NCBIfam" id="NF005559">
    <property type="entry name" value="PRK07231.1"/>
    <property type="match status" value="1"/>
</dbReference>
<evidence type="ECO:0000256" key="1">
    <source>
        <dbReference type="ARBA" id="ARBA00006484"/>
    </source>
</evidence>
<keyword evidence="4" id="KW-1185">Reference proteome</keyword>
<dbReference type="InterPro" id="IPR036291">
    <property type="entry name" value="NAD(P)-bd_dom_sf"/>
</dbReference>
<dbReference type="Pfam" id="PF13561">
    <property type="entry name" value="adh_short_C2"/>
    <property type="match status" value="1"/>
</dbReference>
<keyword evidence="2" id="KW-0560">Oxidoreductase</keyword>
<dbReference type="FunFam" id="3.40.50.720:FF:000084">
    <property type="entry name" value="Short-chain dehydrogenase reductase"/>
    <property type="match status" value="1"/>
</dbReference>
<dbReference type="InterPro" id="IPR002347">
    <property type="entry name" value="SDR_fam"/>
</dbReference>
<dbReference type="KEGG" id="csph:CSPHI_04085"/>
<proteinExistence type="inferred from homology"/>
<dbReference type="EMBL" id="CP009248">
    <property type="protein sequence ID" value="APT90367.1"/>
    <property type="molecule type" value="Genomic_DNA"/>
</dbReference>
<dbReference type="Gene3D" id="3.40.50.720">
    <property type="entry name" value="NAD(P)-binding Rossmann-like Domain"/>
    <property type="match status" value="1"/>
</dbReference>
<sequence length="241" mass="24572">MTITGAGAGIGRAIALRLADEGYAVVVSDIDGDAAGKIAAEIRDRGGRAVSLAVDANSPEDNRALVRAAIDEYGRLDAAVNNAGLGAPPMKLAEVDDAAFDRAVDVTLRGTFYGMRAQLEAMADAGAGAVVNIASIGGLQASRLLAPYIAAKHGVVGLTQVAALDYAERGIRVNAVAPGPIRTASFATLPQERQDEEESAVPVKRLGEPADIAAAVAWLLSEEASFITGVVLPVDGGSLLA</sequence>